<proteinExistence type="predicted"/>
<sequence length="75" mass="9056">MKPDIGEIWFDGKCIIYSSDKERFSKLIEYNFDDMKQTIKKDFLRESYPHLKRFVKTKGINLPPLDFIIKNIREL</sequence>
<protein>
    <submittedName>
        <fullName evidence="1">Uncharacterized protein</fullName>
    </submittedName>
</protein>
<evidence type="ECO:0000313" key="1">
    <source>
        <dbReference type="EMBL" id="KKK94963.1"/>
    </source>
</evidence>
<dbReference type="AlphaFoldDB" id="A0A0F8ZM97"/>
<comment type="caution">
    <text evidence="1">The sequence shown here is derived from an EMBL/GenBank/DDBJ whole genome shotgun (WGS) entry which is preliminary data.</text>
</comment>
<gene>
    <name evidence="1" type="ORF">LCGC14_2677580</name>
</gene>
<name>A0A0F8ZM97_9ZZZZ</name>
<reference evidence="1" key="1">
    <citation type="journal article" date="2015" name="Nature">
        <title>Complex archaea that bridge the gap between prokaryotes and eukaryotes.</title>
        <authorList>
            <person name="Spang A."/>
            <person name="Saw J.H."/>
            <person name="Jorgensen S.L."/>
            <person name="Zaremba-Niedzwiedzka K."/>
            <person name="Martijn J."/>
            <person name="Lind A.E."/>
            <person name="van Eijk R."/>
            <person name="Schleper C."/>
            <person name="Guy L."/>
            <person name="Ettema T.J."/>
        </authorList>
    </citation>
    <scope>NUCLEOTIDE SEQUENCE</scope>
</reference>
<dbReference type="EMBL" id="LAZR01047120">
    <property type="protein sequence ID" value="KKK94963.1"/>
    <property type="molecule type" value="Genomic_DNA"/>
</dbReference>
<accession>A0A0F8ZM97</accession>
<organism evidence="1">
    <name type="scientific">marine sediment metagenome</name>
    <dbReference type="NCBI Taxonomy" id="412755"/>
    <lineage>
        <taxon>unclassified sequences</taxon>
        <taxon>metagenomes</taxon>
        <taxon>ecological metagenomes</taxon>
    </lineage>
</organism>